<keyword evidence="8" id="KW-1185">Reference proteome</keyword>
<keyword evidence="2" id="KW-0413">Isomerase</keyword>
<evidence type="ECO:0000256" key="4">
    <source>
        <dbReference type="ARBA" id="ARBA00033164"/>
    </source>
</evidence>
<evidence type="ECO:0000313" key="7">
    <source>
        <dbReference type="EMBL" id="MBU4693399.1"/>
    </source>
</evidence>
<dbReference type="Proteomes" id="UP000812267">
    <property type="component" value="Unassembled WGS sequence"/>
</dbReference>
<dbReference type="SMART" id="SM00363">
    <property type="entry name" value="S4"/>
    <property type="match status" value="1"/>
</dbReference>
<evidence type="ECO:0000313" key="8">
    <source>
        <dbReference type="Proteomes" id="UP000812267"/>
    </source>
</evidence>
<evidence type="ECO:0000256" key="3">
    <source>
        <dbReference type="ARBA" id="ARBA00031870"/>
    </source>
</evidence>
<dbReference type="InterPro" id="IPR002942">
    <property type="entry name" value="S4_RNA-bd"/>
</dbReference>
<evidence type="ECO:0000259" key="6">
    <source>
        <dbReference type="SMART" id="SM00363"/>
    </source>
</evidence>
<organism evidence="7 8">
    <name type="scientific">Mycoplasma zalophidermidis</name>
    <dbReference type="NCBI Taxonomy" id="398174"/>
    <lineage>
        <taxon>Bacteria</taxon>
        <taxon>Bacillati</taxon>
        <taxon>Mycoplasmatota</taxon>
        <taxon>Mollicutes</taxon>
        <taxon>Mycoplasmataceae</taxon>
        <taxon>Mycoplasma</taxon>
    </lineage>
</organism>
<dbReference type="PROSITE" id="PS50889">
    <property type="entry name" value="S4"/>
    <property type="match status" value="1"/>
</dbReference>
<gene>
    <name evidence="7" type="ORF">KQ878_00675</name>
</gene>
<dbReference type="RefSeq" id="WP_216505204.1">
    <property type="nucleotide sequence ID" value="NZ_JAHMHJ010000001.1"/>
</dbReference>
<proteinExistence type="predicted"/>
<sequence>MSKQEFIATSNDQGRKLLKFLTSIYKNVPISRIHKILRKGDIRINSKRNKDPNYIINSNDSITIYGLNDSDAFLLKSNPNLTLNSEIIYEDKNILLINKLPGVEVHSNQNSLDQQVYSYLNFTQNTAFKPSHVGRLDKLTSGLIIYAKNYESLVQLNTKQDSLVKKYLFIPEHHIEPGIYSFLTSKDDSVQKMVVTQENRNNAKLATTKIEVINNQYFATLLSGRKHQIRLTCANLKAPVLGDIKYGAKRARRLYLHSYSLKFNNLEGSLEYLNNKQFTANPINWIEEEKWKK</sequence>
<dbReference type="PANTHER" id="PTHR21600">
    <property type="entry name" value="MITOCHONDRIAL RNA PSEUDOURIDINE SYNTHASE"/>
    <property type="match status" value="1"/>
</dbReference>
<evidence type="ECO:0000256" key="5">
    <source>
        <dbReference type="PROSITE-ProRule" id="PRU00182"/>
    </source>
</evidence>
<dbReference type="CDD" id="cd00165">
    <property type="entry name" value="S4"/>
    <property type="match status" value="1"/>
</dbReference>
<accession>A0ABS6DQX5</accession>
<evidence type="ECO:0000256" key="2">
    <source>
        <dbReference type="ARBA" id="ARBA00023235"/>
    </source>
</evidence>
<comment type="caution">
    <text evidence="7">The sequence shown here is derived from an EMBL/GenBank/DDBJ whole genome shotgun (WGS) entry which is preliminary data.</text>
</comment>
<feature type="domain" description="RNA-binding S4" evidence="6">
    <location>
        <begin position="15"/>
        <end position="79"/>
    </location>
</feature>
<dbReference type="EMBL" id="JAHMHK010000001">
    <property type="protein sequence ID" value="MBU4693399.1"/>
    <property type="molecule type" value="Genomic_DNA"/>
</dbReference>
<dbReference type="Pfam" id="PF00849">
    <property type="entry name" value="PseudoU_synth_2"/>
    <property type="match status" value="1"/>
</dbReference>
<protein>
    <recommendedName>
        <fullName evidence="3">RNA pseudouridylate synthase</fullName>
    </recommendedName>
    <alternativeName>
        <fullName evidence="4">RNA-uridine isomerase</fullName>
    </alternativeName>
</protein>
<evidence type="ECO:0000256" key="1">
    <source>
        <dbReference type="ARBA" id="ARBA00000073"/>
    </source>
</evidence>
<dbReference type="InterPro" id="IPR006145">
    <property type="entry name" value="PsdUridine_synth_RsuA/RluA"/>
</dbReference>
<keyword evidence="5" id="KW-0694">RNA-binding</keyword>
<reference evidence="7" key="1">
    <citation type="submission" date="2021-06" db="EMBL/GenBank/DDBJ databases">
        <title>Novel Mycoplasma species detected in California sea lions (Zalophus californianus) from the USA.</title>
        <authorList>
            <person name="Volokhov D.V."/>
            <person name="Furtak V.A."/>
            <person name="Zagorodnyaya T.A."/>
        </authorList>
    </citation>
    <scope>NUCLEOTIDE SEQUENCE [LARGE SCALE GENOMIC DNA]</scope>
    <source>
        <strain evidence="7">CSL 4779</strain>
    </source>
</reference>
<dbReference type="InterPro" id="IPR050188">
    <property type="entry name" value="RluA_PseudoU_synthase"/>
</dbReference>
<dbReference type="CDD" id="cd02869">
    <property type="entry name" value="PseudoU_synth_RluA_like"/>
    <property type="match status" value="1"/>
</dbReference>
<comment type="catalytic activity">
    <reaction evidence="1">
        <text>a uridine in RNA = a pseudouridine in RNA</text>
        <dbReference type="Rhea" id="RHEA:48348"/>
        <dbReference type="Rhea" id="RHEA-COMP:12068"/>
        <dbReference type="Rhea" id="RHEA-COMP:12069"/>
        <dbReference type="ChEBI" id="CHEBI:65314"/>
        <dbReference type="ChEBI" id="CHEBI:65315"/>
    </reaction>
</comment>
<name>A0ABS6DQX5_9MOLU</name>